<proteinExistence type="predicted"/>
<protein>
    <recommendedName>
        <fullName evidence="4">DUF3606 domain-containing protein</fullName>
    </recommendedName>
</protein>
<sequence>MAKKAKKQTARGRKQDRARVAGRQHFEVRYEAKKSGKSAASVKKAVKKVGNSRKRVERRLGSAMKKSLGTAPSKRR</sequence>
<feature type="compositionally biased region" description="Basic residues" evidence="1">
    <location>
        <begin position="1"/>
        <end position="12"/>
    </location>
</feature>
<dbReference type="EMBL" id="FMZW01000051">
    <property type="protein sequence ID" value="SDF31563.1"/>
    <property type="molecule type" value="Genomic_DNA"/>
</dbReference>
<evidence type="ECO:0000313" key="2">
    <source>
        <dbReference type="EMBL" id="SDF31563.1"/>
    </source>
</evidence>
<evidence type="ECO:0000256" key="1">
    <source>
        <dbReference type="SAM" id="MobiDB-lite"/>
    </source>
</evidence>
<evidence type="ECO:0000313" key="3">
    <source>
        <dbReference type="Proteomes" id="UP000199245"/>
    </source>
</evidence>
<feature type="compositionally biased region" description="Basic and acidic residues" evidence="1">
    <location>
        <begin position="13"/>
        <end position="34"/>
    </location>
</feature>
<name>A0A1G7K2V6_9BRAD</name>
<organism evidence="2 3">
    <name type="scientific">Bradyrhizobium brasilense</name>
    <dbReference type="NCBI Taxonomy" id="1419277"/>
    <lineage>
        <taxon>Bacteria</taxon>
        <taxon>Pseudomonadati</taxon>
        <taxon>Pseudomonadota</taxon>
        <taxon>Alphaproteobacteria</taxon>
        <taxon>Hyphomicrobiales</taxon>
        <taxon>Nitrobacteraceae</taxon>
        <taxon>Bradyrhizobium</taxon>
    </lineage>
</organism>
<dbReference type="InterPro" id="IPR022037">
    <property type="entry name" value="DUF3606"/>
</dbReference>
<dbReference type="RefSeq" id="WP_092089323.1">
    <property type="nucleotide sequence ID" value="NZ_FMZW01000051.1"/>
</dbReference>
<reference evidence="2 3" key="1">
    <citation type="submission" date="2016-10" db="EMBL/GenBank/DDBJ databases">
        <authorList>
            <person name="de Groot N.N."/>
        </authorList>
    </citation>
    <scope>NUCLEOTIDE SEQUENCE [LARGE SCALE GENOMIC DNA]</scope>
    <source>
        <strain evidence="2 3">R5</strain>
    </source>
</reference>
<dbReference type="Pfam" id="PF12244">
    <property type="entry name" value="DUF3606"/>
    <property type="match status" value="1"/>
</dbReference>
<dbReference type="AlphaFoldDB" id="A0A1G7K2V6"/>
<feature type="region of interest" description="Disordered" evidence="1">
    <location>
        <begin position="1"/>
        <end position="76"/>
    </location>
</feature>
<gene>
    <name evidence="2" type="ORF">SAMN05216337_105118</name>
</gene>
<feature type="compositionally biased region" description="Basic residues" evidence="1">
    <location>
        <begin position="44"/>
        <end position="57"/>
    </location>
</feature>
<dbReference type="Proteomes" id="UP000199245">
    <property type="component" value="Unassembled WGS sequence"/>
</dbReference>
<accession>A0A1G7K2V6</accession>
<evidence type="ECO:0008006" key="4">
    <source>
        <dbReference type="Google" id="ProtNLM"/>
    </source>
</evidence>